<keyword evidence="2" id="KW-0812">Transmembrane</keyword>
<accession>A0ABY1I169</accession>
<comment type="caution">
    <text evidence="4">The sequence shown here is derived from an EMBL/GenBank/DDBJ whole genome shotgun (WGS) entry which is preliminary data.</text>
</comment>
<gene>
    <name evidence="4" type="ORF">SAMN05216246_101240</name>
</gene>
<evidence type="ECO:0000259" key="3">
    <source>
        <dbReference type="Pfam" id="PF03816"/>
    </source>
</evidence>
<proteinExistence type="inferred from homology"/>
<dbReference type="InterPro" id="IPR004474">
    <property type="entry name" value="LytR_CpsA_psr"/>
</dbReference>
<dbReference type="Proteomes" id="UP000184390">
    <property type="component" value="Unassembled WGS sequence"/>
</dbReference>
<evidence type="ECO:0000256" key="2">
    <source>
        <dbReference type="SAM" id="Phobius"/>
    </source>
</evidence>
<reference evidence="4 5" key="1">
    <citation type="submission" date="2016-11" db="EMBL/GenBank/DDBJ databases">
        <authorList>
            <person name="Varghese N."/>
            <person name="Submissions S."/>
        </authorList>
    </citation>
    <scope>NUCLEOTIDE SEQUENCE [LARGE SCALE GENOMIC DNA]</scope>
    <source>
        <strain evidence="4 5">PA</strain>
    </source>
</reference>
<dbReference type="PANTHER" id="PTHR33392:SF6">
    <property type="entry name" value="POLYISOPRENYL-TEICHOIC ACID--PEPTIDOGLYCAN TEICHOIC ACID TRANSFERASE TAGU"/>
    <property type="match status" value="1"/>
</dbReference>
<comment type="similarity">
    <text evidence="1">Belongs to the LytR/CpsA/Psr (LCP) family.</text>
</comment>
<evidence type="ECO:0000256" key="1">
    <source>
        <dbReference type="ARBA" id="ARBA00006068"/>
    </source>
</evidence>
<dbReference type="Pfam" id="PF03816">
    <property type="entry name" value="LytR_cpsA_psr"/>
    <property type="match status" value="1"/>
</dbReference>
<keyword evidence="5" id="KW-1185">Reference proteome</keyword>
<sequence>MSNSPTAPDRAPARAPKALIALGARAGRFARGHRILTAVIACIALVLALALGDLGLLAHRIRHVPVTMPHRASALAEGDATVPYEGETWLIIGTDSRLSVPGGPDRYGDASEDRAGERADVVVLLQPGPGAPRATVLPRDLTLPAGGLQRDRLATSYLKGPQSTVDLLCSALGVTTAHLVTVDMAGFASIVDAVGGLTLDIPEPIRDEMSGLDIPTAGTRTLSGIDALALVRSRHPQILRDGQWTTLGEAEGAQRRSESTGLVMSALMAALADKASTPWGARSLAHTVAGTLTTDGGTGLIDLSRLGWGLASVGKDSQGSAGLDVATVPAPTQGDSFIALPTQETYSALSARGYAPGTCAL</sequence>
<protein>
    <submittedName>
        <fullName evidence="4">Cell envelope-related function transcriptional attenuator common domain-containing protein</fullName>
    </submittedName>
</protein>
<feature type="domain" description="Cell envelope-related transcriptional attenuator" evidence="3">
    <location>
        <begin position="118"/>
        <end position="236"/>
    </location>
</feature>
<dbReference type="PANTHER" id="PTHR33392">
    <property type="entry name" value="POLYISOPRENYL-TEICHOIC ACID--PEPTIDOGLYCAN TEICHOIC ACID TRANSFERASE TAGU"/>
    <property type="match status" value="1"/>
</dbReference>
<organism evidence="4 5">
    <name type="scientific">Actinomyces denticolens</name>
    <dbReference type="NCBI Taxonomy" id="52767"/>
    <lineage>
        <taxon>Bacteria</taxon>
        <taxon>Bacillati</taxon>
        <taxon>Actinomycetota</taxon>
        <taxon>Actinomycetes</taxon>
        <taxon>Actinomycetales</taxon>
        <taxon>Actinomycetaceae</taxon>
        <taxon>Actinomyces</taxon>
    </lineage>
</organism>
<evidence type="ECO:0000313" key="4">
    <source>
        <dbReference type="EMBL" id="SHI32607.1"/>
    </source>
</evidence>
<dbReference type="InterPro" id="IPR050922">
    <property type="entry name" value="LytR/CpsA/Psr_CW_biosynth"/>
</dbReference>
<dbReference type="Gene3D" id="3.40.630.190">
    <property type="entry name" value="LCP protein"/>
    <property type="match status" value="1"/>
</dbReference>
<keyword evidence="2" id="KW-0472">Membrane</keyword>
<dbReference type="EMBL" id="FQYL01000001">
    <property type="protein sequence ID" value="SHI32607.1"/>
    <property type="molecule type" value="Genomic_DNA"/>
</dbReference>
<feature type="transmembrane region" description="Helical" evidence="2">
    <location>
        <begin position="35"/>
        <end position="58"/>
    </location>
</feature>
<evidence type="ECO:0000313" key="5">
    <source>
        <dbReference type="Proteomes" id="UP000184390"/>
    </source>
</evidence>
<name>A0ABY1I169_9ACTO</name>
<keyword evidence="2" id="KW-1133">Transmembrane helix</keyword>